<feature type="compositionally biased region" description="Polar residues" evidence="1">
    <location>
        <begin position="87"/>
        <end position="108"/>
    </location>
</feature>
<evidence type="ECO:0000313" key="5">
    <source>
        <dbReference type="Proteomes" id="UP000026915"/>
    </source>
</evidence>
<dbReference type="AlphaFoldDB" id="A0A061GW74"/>
<dbReference type="Gramene" id="EOY33711">
    <property type="protein sequence ID" value="EOY33711"/>
    <property type="gene ID" value="TCM_041612"/>
</dbReference>
<evidence type="ECO:0000259" key="3">
    <source>
        <dbReference type="Pfam" id="PF14309"/>
    </source>
</evidence>
<dbReference type="InterPro" id="IPR025486">
    <property type="entry name" value="DUF4378"/>
</dbReference>
<feature type="region of interest" description="Disordered" evidence="1">
    <location>
        <begin position="388"/>
        <end position="452"/>
    </location>
</feature>
<evidence type="ECO:0000256" key="1">
    <source>
        <dbReference type="SAM" id="MobiDB-lite"/>
    </source>
</evidence>
<name>A0A061GW74_THECC</name>
<dbReference type="InterPro" id="IPR044257">
    <property type="entry name" value="TRM32-like"/>
</dbReference>
<evidence type="ECO:0000259" key="2">
    <source>
        <dbReference type="Pfam" id="PF12552"/>
    </source>
</evidence>
<feature type="domain" description="DUF4378" evidence="3">
    <location>
        <begin position="717"/>
        <end position="872"/>
    </location>
</feature>
<evidence type="ECO:0000313" key="4">
    <source>
        <dbReference type="EMBL" id="EOY33711.1"/>
    </source>
</evidence>
<dbReference type="PANTHER" id="PTHR47071:SF2">
    <property type="entry name" value="PROTEIN TRM32"/>
    <property type="match status" value="1"/>
</dbReference>
<feature type="compositionally biased region" description="Polar residues" evidence="1">
    <location>
        <begin position="159"/>
        <end position="170"/>
    </location>
</feature>
<reference evidence="4 5" key="1">
    <citation type="journal article" date="2013" name="Genome Biol.">
        <title>The genome sequence of the most widely cultivated cacao type and its use to identify candidate genes regulating pod color.</title>
        <authorList>
            <person name="Motamayor J.C."/>
            <person name="Mockaitis K."/>
            <person name="Schmutz J."/>
            <person name="Haiminen N."/>
            <person name="Iii D.L."/>
            <person name="Cornejo O."/>
            <person name="Findley S.D."/>
            <person name="Zheng P."/>
            <person name="Utro F."/>
            <person name="Royaert S."/>
            <person name="Saski C."/>
            <person name="Jenkins J."/>
            <person name="Podicheti R."/>
            <person name="Zhao M."/>
            <person name="Scheffler B.E."/>
            <person name="Stack J.C."/>
            <person name="Feltus F.A."/>
            <person name="Mustiga G.M."/>
            <person name="Amores F."/>
            <person name="Phillips W."/>
            <person name="Marelli J.P."/>
            <person name="May G.D."/>
            <person name="Shapiro H."/>
            <person name="Ma J."/>
            <person name="Bustamante C.D."/>
            <person name="Schnell R.J."/>
            <person name="Main D."/>
            <person name="Gilbert D."/>
            <person name="Parida L."/>
            <person name="Kuhn D.N."/>
        </authorList>
    </citation>
    <scope>NUCLEOTIDE SEQUENCE [LARGE SCALE GENOMIC DNA]</scope>
    <source>
        <strain evidence="5">cv. Matina 1-6</strain>
    </source>
</reference>
<dbReference type="eggNOG" id="ENOG502RSQC">
    <property type="taxonomic scope" value="Eukaryota"/>
</dbReference>
<dbReference type="InParanoid" id="A0A061GW74"/>
<protein>
    <recommendedName>
        <fullName evidence="6">Protein TRM32-like</fullName>
    </recommendedName>
</protein>
<gene>
    <name evidence="4" type="ORF">TCM_041612</name>
</gene>
<evidence type="ECO:0008006" key="6">
    <source>
        <dbReference type="Google" id="ProtNLM"/>
    </source>
</evidence>
<feature type="compositionally biased region" description="Basic and acidic residues" evidence="1">
    <location>
        <begin position="405"/>
        <end position="422"/>
    </location>
</feature>
<dbReference type="STRING" id="3641.A0A061GW74"/>
<keyword evidence="5" id="KW-1185">Reference proteome</keyword>
<dbReference type="InterPro" id="IPR022212">
    <property type="entry name" value="DUF3741"/>
</dbReference>
<feature type="domain" description="DUF3741" evidence="2">
    <location>
        <begin position="223"/>
        <end position="263"/>
    </location>
</feature>
<dbReference type="Proteomes" id="UP000026915">
    <property type="component" value="Chromosome 9"/>
</dbReference>
<dbReference type="OMA" id="CMGGIFN"/>
<feature type="region of interest" description="Disordered" evidence="1">
    <location>
        <begin position="87"/>
        <end position="146"/>
    </location>
</feature>
<organism evidence="4 5">
    <name type="scientific">Theobroma cacao</name>
    <name type="common">Cacao</name>
    <name type="synonym">Cocoa</name>
    <dbReference type="NCBI Taxonomy" id="3641"/>
    <lineage>
        <taxon>Eukaryota</taxon>
        <taxon>Viridiplantae</taxon>
        <taxon>Streptophyta</taxon>
        <taxon>Embryophyta</taxon>
        <taxon>Tracheophyta</taxon>
        <taxon>Spermatophyta</taxon>
        <taxon>Magnoliopsida</taxon>
        <taxon>eudicotyledons</taxon>
        <taxon>Gunneridae</taxon>
        <taxon>Pentapetalae</taxon>
        <taxon>rosids</taxon>
        <taxon>malvids</taxon>
        <taxon>Malvales</taxon>
        <taxon>Malvaceae</taxon>
        <taxon>Byttnerioideae</taxon>
        <taxon>Theobroma</taxon>
    </lineage>
</organism>
<proteinExistence type="predicted"/>
<dbReference type="PANTHER" id="PTHR47071">
    <property type="entry name" value="PROTEIN TRM32"/>
    <property type="match status" value="1"/>
</dbReference>
<feature type="compositionally biased region" description="Polar residues" evidence="1">
    <location>
        <begin position="395"/>
        <end position="404"/>
    </location>
</feature>
<dbReference type="HOGENOM" id="CLU_017884_0_0_1"/>
<accession>A0A061GW74</accession>
<sequence length="880" mass="100565">MGRELHEHLDDVEFESYHPGCMGGIFNVLDYHHWYNVKKMFLHRKYNRGRHVKFCANPQTISMEREPGETQGLLGGEAGQIQVQQQTRNTFSTNKNSSKAYTKGLTSQEKPKEKSNKHRNLGFSARPQVQQTDSTHHLEPSGFGPGWMNPVILVRNRADTSVTSSTSSLPETPRKQVTRSKKPDSNDRVNAENHLEREENSKKHATVQKKFDKKRGTRTLINQKPMATKLNKEVSNNQVKESRDVLEIFKVNKDLFLDILQDPEVGISQHFPARQTYKTLKLTKSGSFPVSDSPRTRYLRSSTLEHKQKEVWSLGKGEKSRSGTRLSKSRALRTDDGLRSTITEEASSSSQGSDSQSWNHLVMSRLKYIKHIIKQALKERRKGINHTMVDGPALQISSRDTLSTNEREMSESLEKTTVEQDSIKTFSRSYQTDASDPDTSDGRRNKIRRTKSINESLERYTQLFEHSVSKEANLHHSKSLTLTNEDKVASRRRAPKFFRRISSLSDLESFCSLLHEVSRDALSSEMPIRSVLNYDANRESDGHNEPNSISFPEDIDKFELVEAVLEAELQEKMIERNNRSSTVLLVDRKPQQIAKPCDFDEDIVELLVEKSSPHLEHESVCAVIPSAEPTQQSSDSDDIISMTEHPISEGLQLNCPNLPTDETDSSTILKDPYNTDSLPGFCDTTSHEIVEYETMGISSSFLFFESDKEADPCYNNIRDNLELPGIIQNEYLQTWYSPNQPLNPSLFKELETLFRPELECSFEEAGSNYDQQLVYDLVNEAFLESNEKSSIYFPKPFSFNCRISPMLKENNVLQETWTKVSRNLASRPEHDQSLDDIVARDFAKDAWMNPQAEEEFVALELEELVLDELLDEVICFETVV</sequence>
<feature type="compositionally biased region" description="Polar residues" evidence="1">
    <location>
        <begin position="423"/>
        <end position="434"/>
    </location>
</feature>
<feature type="compositionally biased region" description="Basic and acidic residues" evidence="1">
    <location>
        <begin position="181"/>
        <end position="202"/>
    </location>
</feature>
<dbReference type="EMBL" id="CM001887">
    <property type="protein sequence ID" value="EOY33711.1"/>
    <property type="molecule type" value="Genomic_DNA"/>
</dbReference>
<dbReference type="Pfam" id="PF14309">
    <property type="entry name" value="DUF4378"/>
    <property type="match status" value="1"/>
</dbReference>
<dbReference type="Pfam" id="PF12552">
    <property type="entry name" value="DUF3741"/>
    <property type="match status" value="1"/>
</dbReference>
<feature type="compositionally biased region" description="Low complexity" evidence="1">
    <location>
        <begin position="347"/>
        <end position="357"/>
    </location>
</feature>
<feature type="region of interest" description="Disordered" evidence="1">
    <location>
        <begin position="309"/>
        <end position="357"/>
    </location>
</feature>
<feature type="region of interest" description="Disordered" evidence="1">
    <location>
        <begin position="159"/>
        <end position="208"/>
    </location>
</feature>
<feature type="compositionally biased region" description="Basic and acidic residues" evidence="1">
    <location>
        <begin position="309"/>
        <end position="321"/>
    </location>
</feature>